<comment type="caution">
    <text evidence="9">The sequence shown here is derived from an EMBL/GenBank/DDBJ whole genome shotgun (WGS) entry which is preliminary data.</text>
</comment>
<feature type="domain" description="G-protein coupled receptors family 2 profile 1" evidence="8">
    <location>
        <begin position="1"/>
        <end position="62"/>
    </location>
</feature>
<keyword evidence="5 7" id="KW-1133">Transmembrane helix</keyword>
<evidence type="ECO:0000256" key="6">
    <source>
        <dbReference type="ARBA" id="ARBA00023136"/>
    </source>
</evidence>
<protein>
    <recommendedName>
        <fullName evidence="8">G-protein coupled receptors family 2 profile 1 domain-containing protein</fullName>
    </recommendedName>
</protein>
<dbReference type="Pfam" id="PF02793">
    <property type="entry name" value="HRM"/>
    <property type="match status" value="1"/>
</dbReference>
<dbReference type="Pfam" id="PF00002">
    <property type="entry name" value="7tm_2"/>
    <property type="match status" value="1"/>
</dbReference>
<comment type="similarity">
    <text evidence="2">Belongs to the G-protein coupled receptor 2 family.</text>
</comment>
<feature type="non-terminal residue" evidence="9">
    <location>
        <position position="1"/>
    </location>
</feature>
<dbReference type="Gene3D" id="4.10.1240.10">
    <property type="entry name" value="GPCR, family 2, extracellular hormone receptor domain"/>
    <property type="match status" value="1"/>
</dbReference>
<proteinExistence type="inferred from homology"/>
<name>A0A8S3ZZK0_9EUPU</name>
<dbReference type="PRINTS" id="PR00249">
    <property type="entry name" value="GPCRSECRETIN"/>
</dbReference>
<feature type="transmembrane region" description="Helical" evidence="7">
    <location>
        <begin position="131"/>
        <end position="153"/>
    </location>
</feature>
<dbReference type="PANTHER" id="PTHR45620">
    <property type="entry name" value="PDF RECEPTOR-LIKE PROTEIN-RELATED"/>
    <property type="match status" value="1"/>
</dbReference>
<dbReference type="GO" id="GO:0007188">
    <property type="term" value="P:adenylate cyclase-modulating G protein-coupled receptor signaling pathway"/>
    <property type="evidence" value="ECO:0007669"/>
    <property type="project" value="TreeGrafter"/>
</dbReference>
<evidence type="ECO:0000259" key="8">
    <source>
        <dbReference type="PROSITE" id="PS50227"/>
    </source>
</evidence>
<organism evidence="9 10">
    <name type="scientific">Candidula unifasciata</name>
    <dbReference type="NCBI Taxonomy" id="100452"/>
    <lineage>
        <taxon>Eukaryota</taxon>
        <taxon>Metazoa</taxon>
        <taxon>Spiralia</taxon>
        <taxon>Lophotrochozoa</taxon>
        <taxon>Mollusca</taxon>
        <taxon>Gastropoda</taxon>
        <taxon>Heterobranchia</taxon>
        <taxon>Euthyneura</taxon>
        <taxon>Panpulmonata</taxon>
        <taxon>Eupulmonata</taxon>
        <taxon>Stylommatophora</taxon>
        <taxon>Helicina</taxon>
        <taxon>Helicoidea</taxon>
        <taxon>Geomitridae</taxon>
        <taxon>Candidula</taxon>
    </lineage>
</organism>
<evidence type="ECO:0000256" key="4">
    <source>
        <dbReference type="ARBA" id="ARBA00022692"/>
    </source>
</evidence>
<evidence type="ECO:0000256" key="7">
    <source>
        <dbReference type="SAM" id="Phobius"/>
    </source>
</evidence>
<accession>A0A8S3ZZK0</accession>
<dbReference type="InterPro" id="IPR050332">
    <property type="entry name" value="GPCR_2"/>
</dbReference>
<evidence type="ECO:0000256" key="2">
    <source>
        <dbReference type="ARBA" id="ARBA00005314"/>
    </source>
</evidence>
<dbReference type="SMART" id="SM00008">
    <property type="entry name" value="HormR"/>
    <property type="match status" value="1"/>
</dbReference>
<dbReference type="AlphaFoldDB" id="A0A8S3ZZK0"/>
<dbReference type="Gene3D" id="1.20.1070.10">
    <property type="entry name" value="Rhodopsin 7-helix transmembrane proteins"/>
    <property type="match status" value="1"/>
</dbReference>
<dbReference type="GO" id="GO:0008528">
    <property type="term" value="F:G protein-coupled peptide receptor activity"/>
    <property type="evidence" value="ECO:0007669"/>
    <property type="project" value="TreeGrafter"/>
</dbReference>
<dbReference type="PROSITE" id="PS50227">
    <property type="entry name" value="G_PROTEIN_RECEP_F2_3"/>
    <property type="match status" value="1"/>
</dbReference>
<keyword evidence="6 7" id="KW-0472">Membrane</keyword>
<dbReference type="OrthoDB" id="5967113at2759"/>
<evidence type="ECO:0000256" key="3">
    <source>
        <dbReference type="ARBA" id="ARBA00022475"/>
    </source>
</evidence>
<evidence type="ECO:0000256" key="5">
    <source>
        <dbReference type="ARBA" id="ARBA00022989"/>
    </source>
</evidence>
<dbReference type="InterPro" id="IPR000832">
    <property type="entry name" value="GPCR_2_secretin-like"/>
</dbReference>
<reference evidence="9" key="1">
    <citation type="submission" date="2021-04" db="EMBL/GenBank/DDBJ databases">
        <authorList>
            <consortium name="Molecular Ecology Group"/>
        </authorList>
    </citation>
    <scope>NUCLEOTIDE SEQUENCE</scope>
</reference>
<evidence type="ECO:0000313" key="10">
    <source>
        <dbReference type="Proteomes" id="UP000678393"/>
    </source>
</evidence>
<evidence type="ECO:0000256" key="1">
    <source>
        <dbReference type="ARBA" id="ARBA00004651"/>
    </source>
</evidence>
<keyword evidence="3" id="KW-1003">Cell membrane</keyword>
<comment type="subcellular location">
    <subcellularLocation>
        <location evidence="1">Cell membrane</location>
        <topology evidence="1">Multi-pass membrane protein</topology>
    </subcellularLocation>
</comment>
<dbReference type="GO" id="GO:0005886">
    <property type="term" value="C:plasma membrane"/>
    <property type="evidence" value="ECO:0007669"/>
    <property type="project" value="UniProtKB-SubCell"/>
</dbReference>
<feature type="transmembrane region" description="Helical" evidence="7">
    <location>
        <begin position="91"/>
        <end position="110"/>
    </location>
</feature>
<dbReference type="SUPFAM" id="SSF111418">
    <property type="entry name" value="Hormone receptor domain"/>
    <property type="match status" value="1"/>
</dbReference>
<gene>
    <name evidence="9" type="ORF">CUNI_LOCUS19922</name>
</gene>
<dbReference type="EMBL" id="CAJHNH020007101">
    <property type="protein sequence ID" value="CAG5134364.1"/>
    <property type="molecule type" value="Genomic_DNA"/>
</dbReference>
<dbReference type="InterPro" id="IPR036445">
    <property type="entry name" value="GPCR_2_extracell_dom_sf"/>
</dbReference>
<keyword evidence="10" id="KW-1185">Reference proteome</keyword>
<feature type="non-terminal residue" evidence="9">
    <location>
        <position position="156"/>
    </location>
</feature>
<dbReference type="InterPro" id="IPR001879">
    <property type="entry name" value="GPCR_2_extracellular_dom"/>
</dbReference>
<sequence>VFCPETNDSLYCWPVTPANKTIYVPCSYLLPSAHSDYSDRFAFRTCLSDGTWLNNWTNYSACVDVPFSFSNSSDDDSHSTEVRLVHVLKDIMIITTSMSLAFLLIALFIFSYFRSLQCSRNSIHKNLVGSFIFRFVLVMVLLQPHIIGIGPSYRDL</sequence>
<dbReference type="Proteomes" id="UP000678393">
    <property type="component" value="Unassembled WGS sequence"/>
</dbReference>
<evidence type="ECO:0000313" key="9">
    <source>
        <dbReference type="EMBL" id="CAG5134364.1"/>
    </source>
</evidence>
<keyword evidence="4 7" id="KW-0812">Transmembrane</keyword>
<dbReference type="PANTHER" id="PTHR45620:SF40">
    <property type="entry name" value="CORTICOTROPIN-RELEASING FACTOR RECEPTOR 2-LIKE ISOFORM X1"/>
    <property type="match status" value="1"/>
</dbReference>